<evidence type="ECO:0000313" key="8">
    <source>
        <dbReference type="EMBL" id="SCL23421.1"/>
    </source>
</evidence>
<evidence type="ECO:0000256" key="4">
    <source>
        <dbReference type="ARBA" id="ARBA00022692"/>
    </source>
</evidence>
<evidence type="ECO:0000256" key="7">
    <source>
        <dbReference type="SAM" id="Phobius"/>
    </source>
</evidence>
<organism evidence="8 9">
    <name type="scientific">Micromonospora inyonensis</name>
    <dbReference type="NCBI Taxonomy" id="47866"/>
    <lineage>
        <taxon>Bacteria</taxon>
        <taxon>Bacillati</taxon>
        <taxon>Actinomycetota</taxon>
        <taxon>Actinomycetes</taxon>
        <taxon>Micromonosporales</taxon>
        <taxon>Micromonosporaceae</taxon>
        <taxon>Micromonospora</taxon>
    </lineage>
</organism>
<keyword evidence="9" id="KW-1185">Reference proteome</keyword>
<name>A0A1C6S1R4_9ACTN</name>
<dbReference type="PANTHER" id="PTHR33452">
    <property type="entry name" value="OXIDOREDUCTASE CATD-RELATED"/>
    <property type="match status" value="1"/>
</dbReference>
<keyword evidence="6 7" id="KW-0472">Membrane</keyword>
<feature type="transmembrane region" description="Helical" evidence="7">
    <location>
        <begin position="65"/>
        <end position="83"/>
    </location>
</feature>
<dbReference type="GO" id="GO:0005886">
    <property type="term" value="C:plasma membrane"/>
    <property type="evidence" value="ECO:0007669"/>
    <property type="project" value="UniProtKB-SubCell"/>
</dbReference>
<keyword evidence="4 7" id="KW-0812">Transmembrane</keyword>
<evidence type="ECO:0000256" key="6">
    <source>
        <dbReference type="ARBA" id="ARBA00023136"/>
    </source>
</evidence>
<dbReference type="InterPro" id="IPR032808">
    <property type="entry name" value="DoxX"/>
</dbReference>
<dbReference type="AlphaFoldDB" id="A0A1C6S1R4"/>
<dbReference type="STRING" id="47866.GA0074694_3642"/>
<evidence type="ECO:0000256" key="1">
    <source>
        <dbReference type="ARBA" id="ARBA00004651"/>
    </source>
</evidence>
<feature type="transmembrane region" description="Helical" evidence="7">
    <location>
        <begin position="26"/>
        <end position="45"/>
    </location>
</feature>
<dbReference type="Proteomes" id="UP000198906">
    <property type="component" value="Unassembled WGS sequence"/>
</dbReference>
<proteinExistence type="inferred from homology"/>
<evidence type="ECO:0000256" key="5">
    <source>
        <dbReference type="ARBA" id="ARBA00022989"/>
    </source>
</evidence>
<gene>
    <name evidence="8" type="ORF">GA0074694_3642</name>
</gene>
<keyword evidence="5 7" id="KW-1133">Transmembrane helix</keyword>
<evidence type="ECO:0000256" key="3">
    <source>
        <dbReference type="ARBA" id="ARBA00022475"/>
    </source>
</evidence>
<sequence>MQRLWVCIDEGMLVAANRLTEPVYNLFRIVIGLLFTSHGLSTVFGMFEGFAGTGEAIPVGLWPDWYGSLIQVITGPLVLIGLFTRPAAVLASGSMAYAYFIVHQPTGLLPMNNRGEPAVLFCWGFLLIAVLGPGRWTLDHLLSRRKGGAREKEMATSA</sequence>
<dbReference type="Pfam" id="PF07681">
    <property type="entry name" value="DoxX"/>
    <property type="match status" value="1"/>
</dbReference>
<comment type="similarity">
    <text evidence="2">Belongs to the DoxX family.</text>
</comment>
<evidence type="ECO:0000313" key="9">
    <source>
        <dbReference type="Proteomes" id="UP000198906"/>
    </source>
</evidence>
<keyword evidence="3" id="KW-1003">Cell membrane</keyword>
<dbReference type="EMBL" id="FMHU01000002">
    <property type="protein sequence ID" value="SCL23421.1"/>
    <property type="molecule type" value="Genomic_DNA"/>
</dbReference>
<comment type="subcellular location">
    <subcellularLocation>
        <location evidence="1">Cell membrane</location>
        <topology evidence="1">Multi-pass membrane protein</topology>
    </subcellularLocation>
</comment>
<protein>
    <submittedName>
        <fullName evidence="8">Putative oxidoreductase</fullName>
    </submittedName>
</protein>
<accession>A0A1C6S1R4</accession>
<feature type="transmembrane region" description="Helical" evidence="7">
    <location>
        <begin position="118"/>
        <end position="138"/>
    </location>
</feature>
<evidence type="ECO:0000256" key="2">
    <source>
        <dbReference type="ARBA" id="ARBA00006679"/>
    </source>
</evidence>
<reference evidence="9" key="1">
    <citation type="submission" date="2016-06" db="EMBL/GenBank/DDBJ databases">
        <authorList>
            <person name="Varghese N."/>
        </authorList>
    </citation>
    <scope>NUCLEOTIDE SEQUENCE [LARGE SCALE GENOMIC DNA]</scope>
    <source>
        <strain evidence="9">DSM 46123</strain>
    </source>
</reference>
<dbReference type="PANTHER" id="PTHR33452:SF4">
    <property type="entry name" value="BLL4328 PROTEIN"/>
    <property type="match status" value="1"/>
</dbReference>
<feature type="transmembrane region" description="Helical" evidence="7">
    <location>
        <begin position="88"/>
        <end position="106"/>
    </location>
</feature>
<dbReference type="InterPro" id="IPR051907">
    <property type="entry name" value="DoxX-like_oxidoreductase"/>
</dbReference>